<protein>
    <submittedName>
        <fullName evidence="10">Motility protein A</fullName>
    </submittedName>
</protein>
<evidence type="ECO:0000256" key="6">
    <source>
        <dbReference type="ARBA" id="ARBA00022989"/>
    </source>
</evidence>
<evidence type="ECO:0000256" key="8">
    <source>
        <dbReference type="SAM" id="Phobius"/>
    </source>
</evidence>
<evidence type="ECO:0000256" key="7">
    <source>
        <dbReference type="ARBA" id="ARBA00023136"/>
    </source>
</evidence>
<dbReference type="AlphaFoldDB" id="A0A9J6PDY7"/>
<dbReference type="PANTHER" id="PTHR30433">
    <property type="entry name" value="CHEMOTAXIS PROTEIN MOTA"/>
    <property type="match status" value="1"/>
</dbReference>
<name>A0A9J6PDY7_9CLOT</name>
<evidence type="ECO:0000256" key="4">
    <source>
        <dbReference type="ARBA" id="ARBA00022475"/>
    </source>
</evidence>
<keyword evidence="4" id="KW-1003">Cell membrane</keyword>
<dbReference type="GO" id="GO:0006935">
    <property type="term" value="P:chemotaxis"/>
    <property type="evidence" value="ECO:0007669"/>
    <property type="project" value="InterPro"/>
</dbReference>
<dbReference type="GO" id="GO:0071978">
    <property type="term" value="P:bacterial-type flagellum-dependent swarming motility"/>
    <property type="evidence" value="ECO:0007669"/>
    <property type="project" value="InterPro"/>
</dbReference>
<dbReference type="InterPro" id="IPR047055">
    <property type="entry name" value="MotA-like"/>
</dbReference>
<evidence type="ECO:0000313" key="11">
    <source>
        <dbReference type="Proteomes" id="UP001056429"/>
    </source>
</evidence>
<dbReference type="PROSITE" id="PS01307">
    <property type="entry name" value="MOTA"/>
    <property type="match status" value="1"/>
</dbReference>
<keyword evidence="7 8" id="KW-0472">Membrane</keyword>
<evidence type="ECO:0000259" key="9">
    <source>
        <dbReference type="Pfam" id="PF01618"/>
    </source>
</evidence>
<keyword evidence="11" id="KW-1185">Reference proteome</keyword>
<reference evidence="10" key="1">
    <citation type="journal article" date="2021" name="mSystems">
        <title>Bacteria and Archaea Synergistically Convert Glycine Betaine to Biogenic Methane in the Formosa Cold Seep of the South China Sea.</title>
        <authorList>
            <person name="Li L."/>
            <person name="Zhang W."/>
            <person name="Zhang S."/>
            <person name="Song L."/>
            <person name="Sun Q."/>
            <person name="Zhang H."/>
            <person name="Xiang H."/>
            <person name="Dong X."/>
        </authorList>
    </citation>
    <scope>NUCLEOTIDE SEQUENCE</scope>
    <source>
        <strain evidence="10">ZWT</strain>
    </source>
</reference>
<dbReference type="Pfam" id="PF01618">
    <property type="entry name" value="MotA_ExbB"/>
    <property type="match status" value="1"/>
</dbReference>
<feature type="transmembrane region" description="Helical" evidence="8">
    <location>
        <begin position="7"/>
        <end position="29"/>
    </location>
</feature>
<dbReference type="PANTHER" id="PTHR30433:SF2">
    <property type="entry name" value="MOTILITY PROTEIN A"/>
    <property type="match status" value="1"/>
</dbReference>
<sequence length="268" mass="28749">MKKQDTMTLVGIILGFGMIVFGVVTGGGGRFVDPGSLAITIGGSFGAILINFPLDQIKKIGKITAAGFKDNAFSNMELIKKFESLSKKARREGLLSLEDELTEIDDEFLKKGLQMVVDGIEPEVISGILELEVVEMEKRHGANSGVFKAWGAYAPGFGMIGTLIGLVQMMGNISDANALAVGMAKALLTTLYGSILANLIMLPMAANLDFKSAIEVNMREMMIEGILAIQSGVNPRIVEEKLSGYLSPAERLVYKNTHSDEAEVTANV</sequence>
<evidence type="ECO:0000313" key="10">
    <source>
        <dbReference type="EMBL" id="MCM1992656.1"/>
    </source>
</evidence>
<comment type="subcellular location">
    <subcellularLocation>
        <location evidence="1">Cell membrane</location>
        <topology evidence="1">Multi-pass membrane protein</topology>
    </subcellularLocation>
</comment>
<evidence type="ECO:0000256" key="5">
    <source>
        <dbReference type="ARBA" id="ARBA00022692"/>
    </source>
</evidence>
<organism evidence="10 11">
    <name type="scientific">Oceanirhabdus seepicola</name>
    <dbReference type="NCBI Taxonomy" id="2828781"/>
    <lineage>
        <taxon>Bacteria</taxon>
        <taxon>Bacillati</taxon>
        <taxon>Bacillota</taxon>
        <taxon>Clostridia</taxon>
        <taxon>Eubacteriales</taxon>
        <taxon>Clostridiaceae</taxon>
        <taxon>Oceanirhabdus</taxon>
    </lineage>
</organism>
<keyword evidence="6 8" id="KW-1133">Transmembrane helix</keyword>
<dbReference type="RefSeq" id="WP_250861830.1">
    <property type="nucleotide sequence ID" value="NZ_JAGSOJ010000007.1"/>
</dbReference>
<feature type="domain" description="MotA/TolQ/ExbB proton channel" evidence="9">
    <location>
        <begin position="102"/>
        <end position="221"/>
    </location>
</feature>
<feature type="transmembrane region" description="Helical" evidence="8">
    <location>
        <begin position="146"/>
        <end position="167"/>
    </location>
</feature>
<feature type="transmembrane region" description="Helical" evidence="8">
    <location>
        <begin position="35"/>
        <end position="54"/>
    </location>
</feature>
<dbReference type="InterPro" id="IPR002898">
    <property type="entry name" value="MotA_ExbB_proton_chnl"/>
</dbReference>
<dbReference type="InterPro" id="IPR000540">
    <property type="entry name" value="Flag_MotA_CS"/>
</dbReference>
<dbReference type="GO" id="GO:0005886">
    <property type="term" value="C:plasma membrane"/>
    <property type="evidence" value="ECO:0007669"/>
    <property type="project" value="UniProtKB-SubCell"/>
</dbReference>
<comment type="similarity">
    <text evidence="2">Belongs to the MotA family.</text>
</comment>
<evidence type="ECO:0000256" key="3">
    <source>
        <dbReference type="ARBA" id="ARBA00022448"/>
    </source>
</evidence>
<keyword evidence="5 8" id="KW-0812">Transmembrane</keyword>
<feature type="transmembrane region" description="Helical" evidence="8">
    <location>
        <begin position="179"/>
        <end position="202"/>
    </location>
</feature>
<comment type="caution">
    <text evidence="10">The sequence shown here is derived from an EMBL/GenBank/DDBJ whole genome shotgun (WGS) entry which is preliminary data.</text>
</comment>
<evidence type="ECO:0000256" key="2">
    <source>
        <dbReference type="ARBA" id="ARBA00008038"/>
    </source>
</evidence>
<proteinExistence type="inferred from homology"/>
<dbReference type="Proteomes" id="UP001056429">
    <property type="component" value="Unassembled WGS sequence"/>
</dbReference>
<dbReference type="EMBL" id="JAGSOJ010000007">
    <property type="protein sequence ID" value="MCM1992656.1"/>
    <property type="molecule type" value="Genomic_DNA"/>
</dbReference>
<gene>
    <name evidence="10" type="ORF">KDK92_23315</name>
</gene>
<evidence type="ECO:0000256" key="1">
    <source>
        <dbReference type="ARBA" id="ARBA00004651"/>
    </source>
</evidence>
<keyword evidence="3" id="KW-0813">Transport</keyword>
<reference evidence="10" key="2">
    <citation type="submission" date="2021-04" db="EMBL/GenBank/DDBJ databases">
        <authorList>
            <person name="Dong X."/>
        </authorList>
    </citation>
    <scope>NUCLEOTIDE SEQUENCE</scope>
    <source>
        <strain evidence="10">ZWT</strain>
    </source>
</reference>
<accession>A0A9J6PDY7</accession>